<comment type="pathway">
    <text evidence="1">Carbohydrate metabolism; tricarboxylic acid cycle; isocitrate from oxaloacetate: step 1/2.</text>
</comment>
<keyword evidence="4 5" id="KW-0808">Transferase</keyword>
<gene>
    <name evidence="7" type="ORF">GNI_068810</name>
</gene>
<dbReference type="InterPro" id="IPR010953">
    <property type="entry name" value="Citrate_synthase_typ-I"/>
</dbReference>
<dbReference type="PANTHER" id="PTHR42871">
    <property type="entry name" value="CITRATE SYNTHASE"/>
    <property type="match status" value="1"/>
</dbReference>
<evidence type="ECO:0000256" key="5">
    <source>
        <dbReference type="RuleBase" id="RU000441"/>
    </source>
</evidence>
<dbReference type="Gene3D" id="1.10.230.10">
    <property type="entry name" value="Cytochrome P450-Terp, domain 2"/>
    <property type="match status" value="1"/>
</dbReference>
<feature type="compositionally biased region" description="Basic and acidic residues" evidence="6">
    <location>
        <begin position="470"/>
        <end position="490"/>
    </location>
</feature>
<dbReference type="Gene3D" id="1.10.580.10">
    <property type="entry name" value="Citrate Synthase, domain 1"/>
    <property type="match status" value="1"/>
</dbReference>
<dbReference type="PANTHER" id="PTHR42871:SF1">
    <property type="entry name" value="CITRATE SYNTHASE"/>
    <property type="match status" value="1"/>
</dbReference>
<feature type="region of interest" description="Disordered" evidence="6">
    <location>
        <begin position="465"/>
        <end position="490"/>
    </location>
</feature>
<evidence type="ECO:0000256" key="2">
    <source>
        <dbReference type="ARBA" id="ARBA00010566"/>
    </source>
</evidence>
<keyword evidence="8" id="KW-1185">Reference proteome</keyword>
<dbReference type="Pfam" id="PF00285">
    <property type="entry name" value="Citrate_synt"/>
    <property type="match status" value="1"/>
</dbReference>
<evidence type="ECO:0000256" key="6">
    <source>
        <dbReference type="SAM" id="MobiDB-lite"/>
    </source>
</evidence>
<dbReference type="VEuPathDB" id="CryptoDB:GNI_068810"/>
<dbReference type="OMA" id="SGVMAHW"/>
<reference evidence="7" key="1">
    <citation type="submission" date="2013-12" db="EMBL/GenBank/DDBJ databases">
        <authorList>
            <person name="Omoto C.K."/>
            <person name="Sibley D."/>
            <person name="Venepally P."/>
            <person name="Hadjithomas M."/>
            <person name="Karamycheva S."/>
            <person name="Brunk B."/>
            <person name="Roos D."/>
            <person name="Caler E."/>
            <person name="Lorenzi H."/>
        </authorList>
    </citation>
    <scope>NUCLEOTIDE SEQUENCE</scope>
</reference>
<dbReference type="Proteomes" id="UP000019763">
    <property type="component" value="Unassembled WGS sequence"/>
</dbReference>
<comment type="caution">
    <text evidence="7">The sequence shown here is derived from an EMBL/GenBank/DDBJ whole genome shotgun (WGS) entry which is preliminary data.</text>
</comment>
<dbReference type="UniPathway" id="UPA00223">
    <property type="reaction ID" value="UER00717"/>
</dbReference>
<dbReference type="FunFam" id="1.10.230.10:FF:000002">
    <property type="entry name" value="Citrate synthase"/>
    <property type="match status" value="1"/>
</dbReference>
<organism evidence="7 8">
    <name type="scientific">Gregarina niphandrodes</name>
    <name type="common">Septate eugregarine</name>
    <dbReference type="NCBI Taxonomy" id="110365"/>
    <lineage>
        <taxon>Eukaryota</taxon>
        <taxon>Sar</taxon>
        <taxon>Alveolata</taxon>
        <taxon>Apicomplexa</taxon>
        <taxon>Conoidasida</taxon>
        <taxon>Gregarinasina</taxon>
        <taxon>Eugregarinorida</taxon>
        <taxon>Gregarinidae</taxon>
        <taxon>Gregarina</taxon>
    </lineage>
</organism>
<dbReference type="InterPro" id="IPR036969">
    <property type="entry name" value="Citrate_synthase_sf"/>
</dbReference>
<dbReference type="OrthoDB" id="435022at2759"/>
<dbReference type="PRINTS" id="PR00143">
    <property type="entry name" value="CITRTSNTHASE"/>
</dbReference>
<dbReference type="InterPro" id="IPR016142">
    <property type="entry name" value="Citrate_synth-like_lrg_a-sub"/>
</dbReference>
<dbReference type="PROSITE" id="PS00480">
    <property type="entry name" value="CITRATE_SYNTHASE"/>
    <property type="match status" value="1"/>
</dbReference>
<keyword evidence="3" id="KW-0816">Tricarboxylic acid cycle</keyword>
<dbReference type="NCBIfam" id="NF004126">
    <property type="entry name" value="PRK05614.1"/>
    <property type="match status" value="1"/>
</dbReference>
<evidence type="ECO:0000313" key="7">
    <source>
        <dbReference type="EMBL" id="EZG67406.1"/>
    </source>
</evidence>
<dbReference type="EMBL" id="AFNH02000517">
    <property type="protein sequence ID" value="EZG67406.1"/>
    <property type="molecule type" value="Genomic_DNA"/>
</dbReference>
<dbReference type="GeneID" id="22912524"/>
<comment type="similarity">
    <text evidence="2 5">Belongs to the citrate synthase family.</text>
</comment>
<dbReference type="GO" id="GO:0006099">
    <property type="term" value="P:tricarboxylic acid cycle"/>
    <property type="evidence" value="ECO:0007669"/>
    <property type="project" value="UniProtKB-UniPathway"/>
</dbReference>
<sequence length="490" mass="55163">MQYHPLQSPTDGMAVNGPIEPFVKMHRSPSRCHEQFKKLDESTESEESYATLTLKDGRTIKLRHLAPTAGSDIVLDVRSLYNDEQVCLYDPGFNSVASCASAITFVDGALGKCHYRGYDVSSLVKRHDFLDVAYLLLNGELPDTAERRMFEDVLKSEMLVHNRIKEFITTFVPGAHPMSILSSVLSAMASFYADPMDQRYMQDRAMRELACVRLLAKIPTVVAMAYKVLIGEPMVYPRADLSYAENFLYMMFATPTSPFVVNELHAQVIDTFLSIHADHEQNASTSTIRTAGSSLANPYACIATGVTSLWGRAHGGANEAVVDMLTDIGSVQKVPEFIKKVKEKKCRLMGFGHRVYKNTDPRAFVMQDLCHKVFAQMNAPDPLFQIAKALETVALNDEYFVSRKLYPNVDFYSGIVMRALHIPKEMFTVLFAMGRCVGWLSHWKEMVEERQIKITRPRQLYVGEAPRLLPGEKREKNKASEPSTDDKKSS</sequence>
<keyword evidence="7" id="KW-0012">Acyltransferase</keyword>
<dbReference type="GO" id="GO:0005737">
    <property type="term" value="C:cytoplasm"/>
    <property type="evidence" value="ECO:0007669"/>
    <property type="project" value="InterPro"/>
</dbReference>
<dbReference type="eggNOG" id="KOG2617">
    <property type="taxonomic scope" value="Eukaryota"/>
</dbReference>
<evidence type="ECO:0000256" key="4">
    <source>
        <dbReference type="ARBA" id="ARBA00022679"/>
    </source>
</evidence>
<dbReference type="InterPro" id="IPR002020">
    <property type="entry name" value="Citrate_synthase"/>
</dbReference>
<proteinExistence type="inferred from homology"/>
<dbReference type="RefSeq" id="XP_011130239.1">
    <property type="nucleotide sequence ID" value="XM_011131937.1"/>
</dbReference>
<dbReference type="Gene3D" id="2.20.28.60">
    <property type="match status" value="1"/>
</dbReference>
<dbReference type="InterPro" id="IPR019810">
    <property type="entry name" value="Citrate_synthase_AS"/>
</dbReference>
<name>A0A023B7I4_GRENI</name>
<protein>
    <recommendedName>
        <fullName evidence="5">Citrate synthase</fullName>
    </recommendedName>
</protein>
<dbReference type="InterPro" id="IPR016143">
    <property type="entry name" value="Citrate_synth-like_sm_a-sub"/>
</dbReference>
<evidence type="ECO:0000313" key="8">
    <source>
        <dbReference type="Proteomes" id="UP000019763"/>
    </source>
</evidence>
<evidence type="ECO:0000256" key="3">
    <source>
        <dbReference type="ARBA" id="ARBA00022532"/>
    </source>
</evidence>
<dbReference type="GO" id="GO:0046912">
    <property type="term" value="F:acyltransferase activity, acyl groups converted into alkyl on transfer"/>
    <property type="evidence" value="ECO:0007669"/>
    <property type="project" value="InterPro"/>
</dbReference>
<dbReference type="NCBIfam" id="TIGR01798">
    <property type="entry name" value="cit_synth_I"/>
    <property type="match status" value="1"/>
</dbReference>
<dbReference type="AlphaFoldDB" id="A0A023B7I4"/>
<dbReference type="SUPFAM" id="SSF48256">
    <property type="entry name" value="Citrate synthase"/>
    <property type="match status" value="1"/>
</dbReference>
<evidence type="ECO:0000256" key="1">
    <source>
        <dbReference type="ARBA" id="ARBA00004751"/>
    </source>
</evidence>
<accession>A0A023B7I4</accession>